<keyword evidence="8 12" id="KW-1133">Transmembrane helix</keyword>
<keyword evidence="4 12" id="KW-1003">Cell membrane</keyword>
<dbReference type="PANTHER" id="PTHR30587:SF0">
    <property type="entry name" value="FLAGELLAR BIOSYNTHETIC PROTEIN FLIP"/>
    <property type="match status" value="1"/>
</dbReference>
<evidence type="ECO:0000256" key="3">
    <source>
        <dbReference type="ARBA" id="ARBA00022448"/>
    </source>
</evidence>
<keyword evidence="3 12" id="KW-0813">Transport</keyword>
<accession>A0ABM8RXI9</accession>
<dbReference type="NCBIfam" id="TIGR01103">
    <property type="entry name" value="fliP"/>
    <property type="match status" value="1"/>
</dbReference>
<keyword evidence="9 12" id="KW-0472">Membrane</keyword>
<evidence type="ECO:0000256" key="11">
    <source>
        <dbReference type="ARBA" id="ARBA00023225"/>
    </source>
</evidence>
<evidence type="ECO:0000313" key="14">
    <source>
        <dbReference type="Proteomes" id="UP000675880"/>
    </source>
</evidence>
<keyword evidence="13" id="KW-0969">Cilium</keyword>
<comment type="caution">
    <text evidence="12">Lacks conserved residue(s) required for the propagation of feature annotation.</text>
</comment>
<proteinExistence type="inferred from homology"/>
<dbReference type="NCBIfam" id="NF009438">
    <property type="entry name" value="PRK12797.1"/>
    <property type="match status" value="1"/>
</dbReference>
<evidence type="ECO:0000256" key="8">
    <source>
        <dbReference type="ARBA" id="ARBA00022989"/>
    </source>
</evidence>
<dbReference type="Proteomes" id="UP000675880">
    <property type="component" value="Unassembled WGS sequence"/>
</dbReference>
<evidence type="ECO:0000256" key="5">
    <source>
        <dbReference type="ARBA" id="ARBA00022692"/>
    </source>
</evidence>
<evidence type="ECO:0000256" key="6">
    <source>
        <dbReference type="ARBA" id="ARBA00022795"/>
    </source>
</evidence>
<evidence type="ECO:0000256" key="1">
    <source>
        <dbReference type="ARBA" id="ARBA00006257"/>
    </source>
</evidence>
<reference evidence="13 14" key="1">
    <citation type="submission" date="2021-02" db="EMBL/GenBank/DDBJ databases">
        <authorList>
            <person name="Han P."/>
        </authorList>
    </citation>
    <scope>NUCLEOTIDE SEQUENCE [LARGE SCALE GENOMIC DNA]</scope>
    <source>
        <strain evidence="13">Candidatus Nitrospira sp. ZN2</strain>
    </source>
</reference>
<keyword evidence="13" id="KW-0966">Cell projection</keyword>
<keyword evidence="11 12" id="KW-1006">Bacterial flagellum protein export</keyword>
<comment type="function">
    <text evidence="12">Plays a role in the flagellum-specific transport system.</text>
</comment>
<keyword evidence="6 12" id="KW-1005">Bacterial flagellum biogenesis</keyword>
<dbReference type="InterPro" id="IPR005838">
    <property type="entry name" value="T3SS_IM_P"/>
</dbReference>
<comment type="subcellular location">
    <subcellularLocation>
        <location evidence="12">Cell membrane</location>
        <topology evidence="12">Multi-pass membrane protein</topology>
    </subcellularLocation>
    <subcellularLocation>
        <location evidence="12">Bacterial flagellum basal body</location>
    </subcellularLocation>
</comment>
<comment type="caution">
    <text evidence="13">The sequence shown here is derived from an EMBL/GenBank/DDBJ whole genome shotgun (WGS) entry which is preliminary data.</text>
</comment>
<evidence type="ECO:0000256" key="7">
    <source>
        <dbReference type="ARBA" id="ARBA00022927"/>
    </source>
</evidence>
<keyword evidence="13" id="KW-0282">Flagellum</keyword>
<protein>
    <recommendedName>
        <fullName evidence="2 12">Flagellar biosynthetic protein FliP</fullName>
    </recommendedName>
</protein>
<evidence type="ECO:0000313" key="13">
    <source>
        <dbReference type="EMBL" id="CAE6777354.1"/>
    </source>
</evidence>
<feature type="transmembrane region" description="Helical" evidence="12">
    <location>
        <begin position="207"/>
        <end position="231"/>
    </location>
</feature>
<dbReference type="EMBL" id="CAJNBJ010000017">
    <property type="protein sequence ID" value="CAE6777354.1"/>
    <property type="molecule type" value="Genomic_DNA"/>
</dbReference>
<dbReference type="PROSITE" id="PS01061">
    <property type="entry name" value="FLIP_2"/>
    <property type="match status" value="1"/>
</dbReference>
<evidence type="ECO:0000256" key="4">
    <source>
        <dbReference type="ARBA" id="ARBA00022475"/>
    </source>
</evidence>
<keyword evidence="14" id="KW-1185">Reference proteome</keyword>
<evidence type="ECO:0000256" key="9">
    <source>
        <dbReference type="ARBA" id="ARBA00023136"/>
    </source>
</evidence>
<feature type="transmembrane region" description="Helical" evidence="12">
    <location>
        <begin position="243"/>
        <end position="263"/>
    </location>
</feature>
<gene>
    <name evidence="12 13" type="primary">fliP</name>
    <name evidence="13" type="ORF">NSPZN2_40584</name>
</gene>
<evidence type="ECO:0000256" key="2">
    <source>
        <dbReference type="ARBA" id="ARBA00021714"/>
    </source>
</evidence>
<evidence type="ECO:0000256" key="12">
    <source>
        <dbReference type="RuleBase" id="RU362069"/>
    </source>
</evidence>
<dbReference type="InterPro" id="IPR005837">
    <property type="entry name" value="FliP"/>
</dbReference>
<dbReference type="PRINTS" id="PR01302">
    <property type="entry name" value="TYPE3IMPPROT"/>
</dbReference>
<keyword evidence="5 12" id="KW-0812">Transmembrane</keyword>
<keyword evidence="7 12" id="KW-0653">Protein transport</keyword>
<sequence length="264" mass="29227">MRTNVIGDYAQTTRSFFGQWKPVTILLVLMVCLVSASIAHAEGPTLTLDLGGGGTKQTAVVLQILALLTVLSLAPALFIMVTSFTRMVIVLSFLRQALGTQQVPPNQVLISLALFLTMFVMAPVGQTVYKDALQPLLAEQIGYDEAWNRGIRPIRTFMLKQMRDKDLELFLELSHAPKPAQVDDVPTHVIIPAFVLSELRISFQIGFLLYIPFLIVDMVVASVLMSMGMMLLPPVMISLPFKLILFVLADGWYLVVGSMVRSFQ</sequence>
<dbReference type="PRINTS" id="PR00951">
    <property type="entry name" value="FLGBIOSNFLIP"/>
</dbReference>
<evidence type="ECO:0000256" key="10">
    <source>
        <dbReference type="ARBA" id="ARBA00023143"/>
    </source>
</evidence>
<feature type="transmembrane region" description="Helical" evidence="12">
    <location>
        <begin position="65"/>
        <end position="94"/>
    </location>
</feature>
<name>A0ABM8RXI9_9BACT</name>
<dbReference type="PANTHER" id="PTHR30587">
    <property type="entry name" value="FLAGELLAR BIOSYNTHETIC PROTEIN FLIP"/>
    <property type="match status" value="1"/>
</dbReference>
<comment type="similarity">
    <text evidence="1 12">Belongs to the FliP/MopC/SpaP family.</text>
</comment>
<keyword evidence="10" id="KW-0975">Bacterial flagellum</keyword>
<dbReference type="Pfam" id="PF00813">
    <property type="entry name" value="FliP"/>
    <property type="match status" value="1"/>
</dbReference>
<organism evidence="13 14">
    <name type="scientific">Nitrospira defluvii</name>
    <dbReference type="NCBI Taxonomy" id="330214"/>
    <lineage>
        <taxon>Bacteria</taxon>
        <taxon>Pseudomonadati</taxon>
        <taxon>Nitrospirota</taxon>
        <taxon>Nitrospiria</taxon>
        <taxon>Nitrospirales</taxon>
        <taxon>Nitrospiraceae</taxon>
        <taxon>Nitrospira</taxon>
    </lineage>
</organism>